<feature type="transmembrane region" description="Helical" evidence="9">
    <location>
        <begin position="154"/>
        <end position="173"/>
    </location>
</feature>
<organism evidence="10 11">
    <name type="scientific">Anaerosacchariphilus hominis</name>
    <dbReference type="NCBI Taxonomy" id="2763017"/>
    <lineage>
        <taxon>Bacteria</taxon>
        <taxon>Bacillati</taxon>
        <taxon>Bacillota</taxon>
        <taxon>Clostridia</taxon>
        <taxon>Lachnospirales</taxon>
        <taxon>Lachnospiraceae</taxon>
        <taxon>Anaerosacchariphilus</taxon>
    </lineage>
</organism>
<name>A0A923RMF4_9FIRM</name>
<comment type="similarity">
    <text evidence="2 8">Belongs to the BioY family.</text>
</comment>
<keyword evidence="5 9" id="KW-0812">Transmembrane</keyword>
<dbReference type="GO" id="GO:0015225">
    <property type="term" value="F:biotin transmembrane transporter activity"/>
    <property type="evidence" value="ECO:0007669"/>
    <property type="project" value="UniProtKB-UniRule"/>
</dbReference>
<comment type="subcellular location">
    <subcellularLocation>
        <location evidence="1 8">Cell membrane</location>
        <topology evidence="1 8">Multi-pass membrane protein</topology>
    </subcellularLocation>
</comment>
<keyword evidence="11" id="KW-1185">Reference proteome</keyword>
<keyword evidence="6 9" id="KW-1133">Transmembrane helix</keyword>
<sequence length="200" mass="20551">MSTQEKTNQSTKKLTTHELTLTALMAAVLCILGPISLVIPVSPVPISLGSLAVYLAVTVLGARLGTLSCVIYLLLGLAGLPVFAGYTGGAQKLLGPTGGYLIGYIFLAAIAGVFIGRDAGAKGKQYALALLGMILGTAVLYFFGTAWLAHTAGMGFYAALGAGVIPFIPGDLAKMIAADLLGTTLRNRLLQAGLLRGRKA</sequence>
<evidence type="ECO:0000256" key="2">
    <source>
        <dbReference type="ARBA" id="ARBA00010692"/>
    </source>
</evidence>
<dbReference type="EMBL" id="JACOOR010000003">
    <property type="protein sequence ID" value="MBC5659381.1"/>
    <property type="molecule type" value="Genomic_DNA"/>
</dbReference>
<evidence type="ECO:0000256" key="5">
    <source>
        <dbReference type="ARBA" id="ARBA00022692"/>
    </source>
</evidence>
<dbReference type="InterPro" id="IPR003784">
    <property type="entry name" value="BioY"/>
</dbReference>
<dbReference type="GO" id="GO:0005886">
    <property type="term" value="C:plasma membrane"/>
    <property type="evidence" value="ECO:0007669"/>
    <property type="project" value="UniProtKB-SubCell"/>
</dbReference>
<evidence type="ECO:0000256" key="3">
    <source>
        <dbReference type="ARBA" id="ARBA00022448"/>
    </source>
</evidence>
<feature type="transmembrane region" description="Helical" evidence="9">
    <location>
        <begin position="69"/>
        <end position="86"/>
    </location>
</feature>
<comment type="caution">
    <text evidence="10">The sequence shown here is derived from an EMBL/GenBank/DDBJ whole genome shotgun (WGS) entry which is preliminary data.</text>
</comment>
<protein>
    <recommendedName>
        <fullName evidence="8">Biotin transporter</fullName>
    </recommendedName>
</protein>
<dbReference type="AlphaFoldDB" id="A0A923RMF4"/>
<dbReference type="Pfam" id="PF02632">
    <property type="entry name" value="BioY"/>
    <property type="match status" value="1"/>
</dbReference>
<keyword evidence="3 8" id="KW-0813">Transport</keyword>
<evidence type="ECO:0000313" key="10">
    <source>
        <dbReference type="EMBL" id="MBC5659381.1"/>
    </source>
</evidence>
<feature type="transmembrane region" description="Helical" evidence="9">
    <location>
        <begin position="21"/>
        <end position="39"/>
    </location>
</feature>
<dbReference type="PIRSF" id="PIRSF016661">
    <property type="entry name" value="BioY"/>
    <property type="match status" value="1"/>
</dbReference>
<gene>
    <name evidence="10" type="ORF">H8S44_06315</name>
</gene>
<reference evidence="10" key="1">
    <citation type="submission" date="2020-08" db="EMBL/GenBank/DDBJ databases">
        <title>Genome public.</title>
        <authorList>
            <person name="Liu C."/>
            <person name="Sun Q."/>
        </authorList>
    </citation>
    <scope>NUCLEOTIDE SEQUENCE</scope>
    <source>
        <strain evidence="10">NSJ-68</strain>
    </source>
</reference>
<feature type="transmembrane region" description="Helical" evidence="9">
    <location>
        <begin position="45"/>
        <end position="62"/>
    </location>
</feature>
<keyword evidence="7 8" id="KW-0472">Membrane</keyword>
<dbReference type="PANTHER" id="PTHR34295:SF4">
    <property type="entry name" value="BIOTIN TRANSPORTER BIOY-RELATED"/>
    <property type="match status" value="1"/>
</dbReference>
<evidence type="ECO:0000256" key="9">
    <source>
        <dbReference type="SAM" id="Phobius"/>
    </source>
</evidence>
<accession>A0A923RMF4</accession>
<dbReference type="Gene3D" id="1.10.1760.20">
    <property type="match status" value="1"/>
</dbReference>
<evidence type="ECO:0000313" key="11">
    <source>
        <dbReference type="Proteomes" id="UP000649345"/>
    </source>
</evidence>
<dbReference type="PANTHER" id="PTHR34295">
    <property type="entry name" value="BIOTIN TRANSPORTER BIOY"/>
    <property type="match status" value="1"/>
</dbReference>
<feature type="transmembrane region" description="Helical" evidence="9">
    <location>
        <begin position="128"/>
        <end position="148"/>
    </location>
</feature>
<evidence type="ECO:0000256" key="6">
    <source>
        <dbReference type="ARBA" id="ARBA00022989"/>
    </source>
</evidence>
<evidence type="ECO:0000256" key="4">
    <source>
        <dbReference type="ARBA" id="ARBA00022475"/>
    </source>
</evidence>
<evidence type="ECO:0000256" key="8">
    <source>
        <dbReference type="PIRNR" id="PIRNR016661"/>
    </source>
</evidence>
<evidence type="ECO:0000256" key="7">
    <source>
        <dbReference type="ARBA" id="ARBA00023136"/>
    </source>
</evidence>
<dbReference type="Proteomes" id="UP000649345">
    <property type="component" value="Unassembled WGS sequence"/>
</dbReference>
<evidence type="ECO:0000256" key="1">
    <source>
        <dbReference type="ARBA" id="ARBA00004651"/>
    </source>
</evidence>
<proteinExistence type="inferred from homology"/>
<feature type="transmembrane region" description="Helical" evidence="9">
    <location>
        <begin position="98"/>
        <end position="116"/>
    </location>
</feature>
<dbReference type="RefSeq" id="WP_186871744.1">
    <property type="nucleotide sequence ID" value="NZ_JACOOR010000003.1"/>
</dbReference>
<keyword evidence="4 8" id="KW-1003">Cell membrane</keyword>